<reference evidence="2 3" key="1">
    <citation type="submission" date="2023-02" db="EMBL/GenBank/DDBJ databases">
        <title>LHISI_Scaffold_Assembly.</title>
        <authorList>
            <person name="Stuart O.P."/>
            <person name="Cleave R."/>
            <person name="Magrath M.J.L."/>
            <person name="Mikheyev A.S."/>
        </authorList>
    </citation>
    <scope>NUCLEOTIDE SEQUENCE [LARGE SCALE GENOMIC DNA]</scope>
    <source>
        <strain evidence="2">Daus_M_001</strain>
        <tissue evidence="2">Leg muscle</tissue>
    </source>
</reference>
<dbReference type="EMBL" id="JARBHB010000003">
    <property type="protein sequence ID" value="KAJ8889782.1"/>
    <property type="molecule type" value="Genomic_DNA"/>
</dbReference>
<proteinExistence type="predicted"/>
<name>A0ABQ9HZF4_9NEOP</name>
<feature type="region of interest" description="Disordered" evidence="1">
    <location>
        <begin position="666"/>
        <end position="688"/>
    </location>
</feature>
<gene>
    <name evidence="2" type="ORF">PR048_009285</name>
</gene>
<keyword evidence="3" id="KW-1185">Reference proteome</keyword>
<evidence type="ECO:0000313" key="2">
    <source>
        <dbReference type="EMBL" id="KAJ8889782.1"/>
    </source>
</evidence>
<comment type="caution">
    <text evidence="2">The sequence shown here is derived from an EMBL/GenBank/DDBJ whole genome shotgun (WGS) entry which is preliminary data.</text>
</comment>
<accession>A0ABQ9HZF4</accession>
<organism evidence="2 3">
    <name type="scientific">Dryococelus australis</name>
    <dbReference type="NCBI Taxonomy" id="614101"/>
    <lineage>
        <taxon>Eukaryota</taxon>
        <taxon>Metazoa</taxon>
        <taxon>Ecdysozoa</taxon>
        <taxon>Arthropoda</taxon>
        <taxon>Hexapoda</taxon>
        <taxon>Insecta</taxon>
        <taxon>Pterygota</taxon>
        <taxon>Neoptera</taxon>
        <taxon>Polyneoptera</taxon>
        <taxon>Phasmatodea</taxon>
        <taxon>Verophasmatodea</taxon>
        <taxon>Anareolatae</taxon>
        <taxon>Phasmatidae</taxon>
        <taxon>Eurycanthinae</taxon>
        <taxon>Dryococelus</taxon>
    </lineage>
</organism>
<dbReference type="Proteomes" id="UP001159363">
    <property type="component" value="Chromosome 3"/>
</dbReference>
<sequence length="1507" mass="171121">MSKFKIPLPPPLNPRSAILSGDREVDGQPIGNLSQHAVANHMDRKPVLRVSRSQSEKRYAHVKQGNRNAYVTYSGEVLHRQLLYFNLKHVTSYDRKNFRMQVEIVTCSLERVPCRVPLLSTEVGGFVCWLVKLAILAEIPTSKRRQMGLPSSATAAQQPAAFVLVTAGRHECRLWRCRQDDHARKKLKTVFSSYECISLNKVFGEEIWAALNSEVLRADEGETGDPRENPPTNGIVRYDSHMRKFDDPAEEIKCLNWLICHMLIMKIAMLRYFFPGREGRKMLVYKMARLGPSRGIRLPSARSKIPELKSGGNERIPRNPADQRGIVRHDSHMRKTGSHPAGNGIRKYQLTGPRNPRVEPTKMKQVTVRISIYGAMSSGNFGTCSLAHPDMKLQLCSSVLGQGVWFCAASEIALVHIHFTVCRPQSANFDFHEEYIRDLRACGNRNFAQHHKHPEKADMSHRLTVQDPRRLWAGWRRDSSLQEGGGGRRQIRSILFREQNHPVQIPRRRQAPSRIGQCHIRRKERHEAEQRREKIVQENEPVGLSDFAISGHSARLDEIMQTSNEALGVRVSVARIAPSLLNLECAATYSSLRMKPLVGNSEHESYYSSTVSYKQLYKTQSLIHYALDYMPTNTVQSCSGELHKFWIRAYATVSLRAMSSVVPRSEQKADPSLMSRPHPGVPLTSGGRRPSYEARTALHPFQPAEHQAGHPHSIFLGAESPPTYDFAVPGNNRLRTNLSFSPPIDILFVCAQHTDNCTKDLFEYSCTSGLKTDITYNIAQTSVFLGNSQLTGQCTQHDDNTARQFRALRLAAMGDLLHVAMSPLTILLRLEVTSLSHAQRQNIAPLRSELQCVIPLVAPKRHFFPGAVEENQFTVPDLGLKADVPRISLRVYHRFPAHGGIRHFAPPAVDEFTKHQLHTDRLPPRELHCKQSWEKLPDTCKHSSAAPSPLHFIFTGVPRPRCYTPTKPLKHYLPGHFCLSTALSLKCRPDFVILLRGHRMGLELQPLHQFNNYSTTHGPEAGNTIYTLLALTWKVRRTPSYADRIYGSRALEDSSDKGRNSIQPSVPQKGYQVAMQSSLLHFARSRGAGQGQWRGPATRNNNLHHRIHIVKKTFITRPSNVYFRKTHELLKCLGVGRVDASAWRGLVSVEVADVHAYKHLRRQRMLLNFPPRESDSEHRPEIYRRVRGTAIRGDNNTRAQSLVAHTRKALNRRAVLPSSRFPQQENGNLMTGKIEKGLEKCSLYREQPITQFQSNCRGASRSPLNMLETCVNIYLQNEEHPLRMLYEASSWGAGNHSIRGTLVCAIRGTLVCVVSCGLICSNEQDWRHASHHNIRDSPTPATLLRRRHAFTKLSIQVPYESRREKESSCRMICEEYVSSERRFQLSTGLPLLRWQRDEPGRWLNLLYRTVGDPLTTRGSRRQVTAQGNRHLTWLTMWAPADLAMVGRVRSIVDPPVIKQRSSYVIQSHWHRVKVIEIEYGGWVTSQHGGRPTPIQDPSFVPFKVYYA</sequence>
<feature type="region of interest" description="Disordered" evidence="1">
    <location>
        <begin position="332"/>
        <end position="358"/>
    </location>
</feature>
<evidence type="ECO:0000256" key="1">
    <source>
        <dbReference type="SAM" id="MobiDB-lite"/>
    </source>
</evidence>
<evidence type="ECO:0000313" key="3">
    <source>
        <dbReference type="Proteomes" id="UP001159363"/>
    </source>
</evidence>
<protein>
    <submittedName>
        <fullName evidence="2">Uncharacterized protein</fullName>
    </submittedName>
</protein>